<dbReference type="InterPro" id="IPR010064">
    <property type="entry name" value="HK97-gp10_tail"/>
</dbReference>
<evidence type="ECO:0000313" key="2">
    <source>
        <dbReference type="Proteomes" id="UP000196440"/>
    </source>
</evidence>
<accession>A0A209A3E2</accession>
<dbReference type="RefSeq" id="WP_050322208.1">
    <property type="nucleotide sequence ID" value="NZ_NHOI01000011.1"/>
</dbReference>
<gene>
    <name evidence="1" type="ORF">CBW57_09575</name>
</gene>
<name>A0A209A3E2_YERIN</name>
<organism evidence="1 2">
    <name type="scientific">Yersinia intermedia</name>
    <dbReference type="NCBI Taxonomy" id="631"/>
    <lineage>
        <taxon>Bacteria</taxon>
        <taxon>Pseudomonadati</taxon>
        <taxon>Pseudomonadota</taxon>
        <taxon>Gammaproteobacteria</taxon>
        <taxon>Enterobacterales</taxon>
        <taxon>Yersiniaceae</taxon>
        <taxon>Yersinia</taxon>
    </lineage>
</organism>
<protein>
    <recommendedName>
        <fullName evidence="3">Phage protein, HK97 gp10 family</fullName>
    </recommendedName>
</protein>
<reference evidence="1 2" key="1">
    <citation type="submission" date="2017-05" db="EMBL/GenBank/DDBJ databases">
        <title>Whole genome sequencing of Yersinia kristensenii.</title>
        <authorList>
            <person name="Campioni F."/>
        </authorList>
    </citation>
    <scope>NUCLEOTIDE SEQUENCE [LARGE SCALE GENOMIC DNA]</scope>
    <source>
        <strain evidence="1 2">CFSAN060536</strain>
    </source>
</reference>
<dbReference type="NCBIfam" id="TIGR01725">
    <property type="entry name" value="phge_HK97_gp10"/>
    <property type="match status" value="1"/>
</dbReference>
<evidence type="ECO:0008006" key="3">
    <source>
        <dbReference type="Google" id="ProtNLM"/>
    </source>
</evidence>
<proteinExistence type="predicted"/>
<dbReference type="Proteomes" id="UP000196440">
    <property type="component" value="Unassembled WGS sequence"/>
</dbReference>
<comment type="caution">
    <text evidence="1">The sequence shown here is derived from an EMBL/GenBank/DDBJ whole genome shotgun (WGS) entry which is preliminary data.</text>
</comment>
<dbReference type="EMBL" id="NHOI01000011">
    <property type="protein sequence ID" value="OVZ87033.1"/>
    <property type="molecule type" value="Genomic_DNA"/>
</dbReference>
<evidence type="ECO:0000313" key="1">
    <source>
        <dbReference type="EMBL" id="OVZ87033.1"/>
    </source>
</evidence>
<dbReference type="AlphaFoldDB" id="A0A209A3E2"/>
<sequence length="148" mass="16053">MIDIHLDFSGMLDLDKELELLSKAESRTVLRQAVRAGAAVIKTEAQNRAPERTGKLKRNIIIANGKGSATEATAGIRVRGANPSGTNSDNTKKAINRNNSFYWRFLELGTSKFPAVPFIRPAFDSKADASAQAAIDRAIQAIDEVLAK</sequence>
<dbReference type="Pfam" id="PF04883">
    <property type="entry name" value="HK97-gp10_like"/>
    <property type="match status" value="1"/>
</dbReference>